<dbReference type="SUPFAM" id="SSF81606">
    <property type="entry name" value="PP2C-like"/>
    <property type="match status" value="1"/>
</dbReference>
<dbReference type="PROSITE" id="PS50125">
    <property type="entry name" value="GUANYLATE_CYCLASE_2"/>
    <property type="match status" value="1"/>
</dbReference>
<dbReference type="SUPFAM" id="SSF52058">
    <property type="entry name" value="L domain-like"/>
    <property type="match status" value="2"/>
</dbReference>
<evidence type="ECO:0000256" key="13">
    <source>
        <dbReference type="SAM" id="MobiDB-lite"/>
    </source>
</evidence>
<keyword evidence="6" id="KW-0479">Metal-binding</keyword>
<dbReference type="InterPro" id="IPR003591">
    <property type="entry name" value="Leu-rich_rpt_typical-subtyp"/>
</dbReference>
<feature type="compositionally biased region" description="Basic and acidic residues" evidence="13">
    <location>
        <begin position="14"/>
        <end position="29"/>
    </location>
</feature>
<evidence type="ECO:0000259" key="16">
    <source>
        <dbReference type="PROSITE" id="PS51746"/>
    </source>
</evidence>
<proteinExistence type="inferred from homology"/>
<gene>
    <name evidence="17" type="ORF">PACTADRAFT_40970</name>
</gene>
<dbReference type="Pfam" id="PF12799">
    <property type="entry name" value="LRR_4"/>
    <property type="match status" value="1"/>
</dbReference>
<evidence type="ECO:0000256" key="11">
    <source>
        <dbReference type="ARBA" id="ARBA00032597"/>
    </source>
</evidence>
<dbReference type="GO" id="GO:0005739">
    <property type="term" value="C:mitochondrion"/>
    <property type="evidence" value="ECO:0007669"/>
    <property type="project" value="EnsemblFungi"/>
</dbReference>
<evidence type="ECO:0000256" key="3">
    <source>
        <dbReference type="ARBA" id="ARBA00012201"/>
    </source>
</evidence>
<organism evidence="17 18">
    <name type="scientific">Pachysolen tannophilus NRRL Y-2460</name>
    <dbReference type="NCBI Taxonomy" id="669874"/>
    <lineage>
        <taxon>Eukaryota</taxon>
        <taxon>Fungi</taxon>
        <taxon>Dikarya</taxon>
        <taxon>Ascomycota</taxon>
        <taxon>Saccharomycotina</taxon>
        <taxon>Pichiomycetes</taxon>
        <taxon>Pachysolenaceae</taxon>
        <taxon>Pachysolen</taxon>
    </lineage>
</organism>
<dbReference type="GO" id="GO:0004016">
    <property type="term" value="F:adenylate cyclase activity"/>
    <property type="evidence" value="ECO:0007669"/>
    <property type="project" value="UniProtKB-EC"/>
</dbReference>
<dbReference type="InterPro" id="IPR055414">
    <property type="entry name" value="LRR_R13L4/SHOC2-like"/>
</dbReference>
<dbReference type="SMART" id="SM00364">
    <property type="entry name" value="LRR_BAC"/>
    <property type="match status" value="10"/>
</dbReference>
<dbReference type="Gene3D" id="3.60.40.10">
    <property type="entry name" value="PPM-type phosphatase domain"/>
    <property type="match status" value="1"/>
</dbReference>
<dbReference type="CDD" id="cd07302">
    <property type="entry name" value="CHD"/>
    <property type="match status" value="1"/>
</dbReference>
<dbReference type="GO" id="GO:0046579">
    <property type="term" value="P:positive regulation of Ras protein signal transduction"/>
    <property type="evidence" value="ECO:0007669"/>
    <property type="project" value="EnsemblFungi"/>
</dbReference>
<evidence type="ECO:0000256" key="2">
    <source>
        <dbReference type="ARBA" id="ARBA00005381"/>
    </source>
</evidence>
<evidence type="ECO:0000259" key="15">
    <source>
        <dbReference type="PROSITE" id="PS50200"/>
    </source>
</evidence>
<dbReference type="GO" id="GO:0005789">
    <property type="term" value="C:endoplasmic reticulum membrane"/>
    <property type="evidence" value="ECO:0007669"/>
    <property type="project" value="EnsemblFungi"/>
</dbReference>
<keyword evidence="18" id="KW-1185">Reference proteome</keyword>
<dbReference type="SUPFAM" id="SSF55073">
    <property type="entry name" value="Nucleotide cyclase"/>
    <property type="match status" value="1"/>
</dbReference>
<dbReference type="Pfam" id="PF23598">
    <property type="entry name" value="LRR_14"/>
    <property type="match status" value="1"/>
</dbReference>
<feature type="domain" description="Ras-associating" evidence="15">
    <location>
        <begin position="60"/>
        <end position="147"/>
    </location>
</feature>
<comment type="similarity">
    <text evidence="2">Belongs to the adenylyl cyclase class-3 family.</text>
</comment>
<reference evidence="18" key="1">
    <citation type="submission" date="2016-05" db="EMBL/GenBank/DDBJ databases">
        <title>Comparative genomics of biotechnologically important yeasts.</title>
        <authorList>
            <consortium name="DOE Joint Genome Institute"/>
            <person name="Riley R."/>
            <person name="Haridas S."/>
            <person name="Wolfe K.H."/>
            <person name="Lopes M.R."/>
            <person name="Hittinger C.T."/>
            <person name="Goker M."/>
            <person name="Salamov A."/>
            <person name="Wisecaver J."/>
            <person name="Long T.M."/>
            <person name="Aerts A.L."/>
            <person name="Barry K."/>
            <person name="Choi C."/>
            <person name="Clum A."/>
            <person name="Coughlan A.Y."/>
            <person name="Deshpande S."/>
            <person name="Douglass A.P."/>
            <person name="Hanson S.J."/>
            <person name="Klenk H.-P."/>
            <person name="Labutti K."/>
            <person name="Lapidus A."/>
            <person name="Lindquist E."/>
            <person name="Lipzen A."/>
            <person name="Meier-Kolthoff J.P."/>
            <person name="Ohm R.A."/>
            <person name="Otillar R.P."/>
            <person name="Pangilinan J."/>
            <person name="Peng Y."/>
            <person name="Rokas A."/>
            <person name="Rosa C.A."/>
            <person name="Scheuner C."/>
            <person name="Sibirny A.A."/>
            <person name="Slot J.C."/>
            <person name="Stielow J.B."/>
            <person name="Sun H."/>
            <person name="Kurtzman C.P."/>
            <person name="Blackwell M."/>
            <person name="Grigoriev I.V."/>
            <person name="Jeffries T.W."/>
        </authorList>
    </citation>
    <scope>NUCLEOTIDE SEQUENCE [LARGE SCALE GENOMIC DNA]</scope>
    <source>
        <strain evidence="18">NRRL Y-2460</strain>
    </source>
</reference>
<dbReference type="SMART" id="SM00365">
    <property type="entry name" value="LRR_SD22"/>
    <property type="match status" value="8"/>
</dbReference>
<dbReference type="PROSITE" id="PS51450">
    <property type="entry name" value="LRR"/>
    <property type="match status" value="5"/>
</dbReference>
<dbReference type="InterPro" id="IPR000159">
    <property type="entry name" value="RA_dom"/>
</dbReference>
<feature type="region of interest" description="Disordered" evidence="13">
    <location>
        <begin position="1"/>
        <end position="51"/>
    </location>
</feature>
<accession>A0A1E4TWG7</accession>
<dbReference type="GO" id="GO:0005886">
    <property type="term" value="C:plasma membrane"/>
    <property type="evidence" value="ECO:0007669"/>
    <property type="project" value="EnsemblFungi"/>
</dbReference>
<evidence type="ECO:0000256" key="5">
    <source>
        <dbReference type="ARBA" id="ARBA00022614"/>
    </source>
</evidence>
<dbReference type="SMART" id="SM00314">
    <property type="entry name" value="RA"/>
    <property type="match status" value="1"/>
</dbReference>
<sequence>MTAPSDSFRATKAKNNENSESRRSSRVAETKSLAQAPPESPKTDKKPIASSVPSISRRSVIRVFKEDNSFTTIPCEIEITTAELIPKLKKKFFFNKADDYQLTLRTGGLSRALEPFEKPLKIQIHYLLLSGYTVNDKLDLLGREDLSYLVKFSIEKCDFKQLSDEQKNHITKDFIHVNLSDLQLQSVPLVLYQRTFDIESLDISRNPSMAIPLDFIQACNNLTKLIYSGNRAHKIPSNIFEASKLTYLDLKINFLSEIPSQIESLSNLTTLQLSCNQLSSLPKSFGNLKKLNFLNLSSNNFKVYPEIVSELENLKELDLSYNELKQIPISISHLSQLEKLNFSANKLTKELPAYLGTLVKLKFLDLRYNNITNIESLTALPELEVLYTTSNNITQFDDELQKVRLFELNRNPLTSITVKNHLETLVILDLSKAKLTSLTANFFTNIPNLEKVILDNNHLVTLPSDICSLKRLVYLSCVRNNLSSLPPGISSLTSLQYLDLHLNNINVLSPEIWNLSSLSILNLSSNLLQDFPKPAANFFSSRITEVDNSLLYLSISDNRIDDQSLQVFSLFSRLKSLNLSYNEIIEIPPGTLKKMDSLTYLYLSGNKLSSLPSDDLEHLQNLMILHLNGNRFHSLPSELSKISHLSVLDVGSNQLKYNISNWPYDWNWNWNGDLKYLNFSGNKRLEIKPSHNKDVTLHGDLDSFLGLKNLKVLGLMDVTLITQKVPDQTVASRIRTTASEFSRFGYGISDTLGSSDGVTTRDVVLDKFRNNENEILISIFDGKNGDDKQGHKIAKIIQETFAMIFADELKKDESSIYDALRRSFLTMNREINSIIIKSDASTFSSVTPAHRTSTTYDLTSHDGLCGCCATVIYIKDKTLYTANIGDTMAMLTRSNGEHLVLTTEHLPYSQGEYDRIRATGGFVNSDGKLDGTVDVSRAVGFFNLLPHIHSGPDISVLELSPSDEMIAIGTKELWKYVSYDFAVDVIRQEKNNPMLAAEKLRDYAISYGASDKVTAVVISLNKDNSVVLRRKAEENENLLKFRRNKSSLPEDTALRRLEQEIEPPVGEVAMVFTDIKNSTLLWDNFPIAMRSAIKTHNSIMRRQLRIVGGYEVKTEGDAFMVSFPTATSALLWCFSVQQQLLIADWPTEIIESDQGCEISDEANNLIFRGLSVRMGAHWGIPVCETDIITKRMDYFGPMVNRTSRISGVADGGQITLSSDFLFEFNKIKACHDKSKTTSIREAYGEEYGNMAVTLDKEVTQLENIGWVIENIGEMKLKGLETPESITLIYARPLASRFKFNEADTPANSSVSVNGILNTDLFWKLRTLGLRLEQIASYLSAGVSDRDCKNYSTFETTTTNTLSNRMTNIDFLTLMDHIITRIESIVLMIKVRQELGISNLILSNNDVYAMVAKEFQTLKELKRQLT</sequence>
<feature type="domain" description="PPM-type phosphatase" evidence="16">
    <location>
        <begin position="745"/>
        <end position="1020"/>
    </location>
</feature>
<dbReference type="InterPro" id="IPR001611">
    <property type="entry name" value="Leu-rich_rpt"/>
</dbReference>
<dbReference type="InterPro" id="IPR032675">
    <property type="entry name" value="LRR_dom_sf"/>
</dbReference>
<dbReference type="GO" id="GO:0006171">
    <property type="term" value="P:cAMP biosynthetic process"/>
    <property type="evidence" value="ECO:0007669"/>
    <property type="project" value="UniProtKB-KW"/>
</dbReference>
<keyword evidence="5" id="KW-0433">Leucine-rich repeat</keyword>
<name>A0A1E4TWG7_PACTA</name>
<dbReference type="GO" id="GO:0007265">
    <property type="term" value="P:Ras protein signal transduction"/>
    <property type="evidence" value="ECO:0007669"/>
    <property type="project" value="EnsemblFungi"/>
</dbReference>
<dbReference type="SMART" id="SM00369">
    <property type="entry name" value="LRR_TYP"/>
    <property type="match status" value="12"/>
</dbReference>
<evidence type="ECO:0000256" key="10">
    <source>
        <dbReference type="ARBA" id="ARBA00023239"/>
    </source>
</evidence>
<dbReference type="InterPro" id="IPR050216">
    <property type="entry name" value="LRR_domain-containing"/>
</dbReference>
<dbReference type="STRING" id="669874.A0A1E4TWG7"/>
<comment type="catalytic activity">
    <reaction evidence="1">
        <text>ATP = 3',5'-cyclic AMP + diphosphate</text>
        <dbReference type="Rhea" id="RHEA:15389"/>
        <dbReference type="ChEBI" id="CHEBI:30616"/>
        <dbReference type="ChEBI" id="CHEBI:33019"/>
        <dbReference type="ChEBI" id="CHEBI:58165"/>
        <dbReference type="EC" id="4.6.1.1"/>
    </reaction>
</comment>
<evidence type="ECO:0000313" key="17">
    <source>
        <dbReference type="EMBL" id="ODV96077.1"/>
    </source>
</evidence>
<keyword evidence="8" id="KW-0460">Magnesium</keyword>
<dbReference type="Pfam" id="PF00211">
    <property type="entry name" value="Guanylate_cyc"/>
    <property type="match status" value="1"/>
</dbReference>
<dbReference type="OrthoDB" id="2021138at2759"/>
<evidence type="ECO:0000256" key="12">
    <source>
        <dbReference type="ARBA" id="ARBA00032637"/>
    </source>
</evidence>
<dbReference type="Pfam" id="PF00481">
    <property type="entry name" value="PP2C"/>
    <property type="match status" value="1"/>
</dbReference>
<dbReference type="PANTHER" id="PTHR48051:SF54">
    <property type="entry name" value="LEUCINE-RICH REPEAT-CONTAINING PROTEIN"/>
    <property type="match status" value="1"/>
</dbReference>
<evidence type="ECO:0000256" key="1">
    <source>
        <dbReference type="ARBA" id="ARBA00001593"/>
    </source>
</evidence>
<dbReference type="GO" id="GO:0046872">
    <property type="term" value="F:metal ion binding"/>
    <property type="evidence" value="ECO:0007669"/>
    <property type="project" value="UniProtKB-KW"/>
</dbReference>
<keyword evidence="10" id="KW-0456">Lyase</keyword>
<dbReference type="InterPro" id="IPR001932">
    <property type="entry name" value="PPM-type_phosphatase-like_dom"/>
</dbReference>
<dbReference type="Gene3D" id="3.80.10.10">
    <property type="entry name" value="Ribonuclease Inhibitor"/>
    <property type="match status" value="4"/>
</dbReference>
<dbReference type="EMBL" id="KV454013">
    <property type="protein sequence ID" value="ODV96077.1"/>
    <property type="molecule type" value="Genomic_DNA"/>
</dbReference>
<evidence type="ECO:0000256" key="9">
    <source>
        <dbReference type="ARBA" id="ARBA00022998"/>
    </source>
</evidence>
<dbReference type="InterPro" id="IPR036457">
    <property type="entry name" value="PPM-type-like_dom_sf"/>
</dbReference>
<dbReference type="InterPro" id="IPR055071">
    <property type="entry name" value="RA_PHLPP-like"/>
</dbReference>
<dbReference type="Proteomes" id="UP000094236">
    <property type="component" value="Unassembled WGS sequence"/>
</dbReference>
<dbReference type="GO" id="GO:0007188">
    <property type="term" value="P:adenylate cyclase-modulating G protein-coupled receptor signaling pathway"/>
    <property type="evidence" value="ECO:0007669"/>
    <property type="project" value="EnsemblFungi"/>
</dbReference>
<evidence type="ECO:0000256" key="4">
    <source>
        <dbReference type="ARBA" id="ARBA00021420"/>
    </source>
</evidence>
<dbReference type="Gene3D" id="3.30.70.1230">
    <property type="entry name" value="Nucleotide cyclase"/>
    <property type="match status" value="1"/>
</dbReference>
<evidence type="ECO:0000313" key="18">
    <source>
        <dbReference type="Proteomes" id="UP000094236"/>
    </source>
</evidence>
<dbReference type="SMART" id="SM00044">
    <property type="entry name" value="CYCc"/>
    <property type="match status" value="1"/>
</dbReference>
<dbReference type="PANTHER" id="PTHR48051">
    <property type="match status" value="1"/>
</dbReference>
<evidence type="ECO:0000256" key="7">
    <source>
        <dbReference type="ARBA" id="ARBA00022737"/>
    </source>
</evidence>
<dbReference type="Pfam" id="PF13855">
    <property type="entry name" value="LRR_8"/>
    <property type="match status" value="2"/>
</dbReference>
<protein>
    <recommendedName>
        <fullName evidence="4">Adenylate cyclase</fullName>
        <ecNumber evidence="3">4.6.1.1</ecNumber>
    </recommendedName>
    <alternativeName>
        <fullName evidence="11">ATP pyrophosphate-lyase</fullName>
    </alternativeName>
    <alternativeName>
        <fullName evidence="12">Adenylyl cyclase</fullName>
    </alternativeName>
</protein>
<dbReference type="InterPro" id="IPR025875">
    <property type="entry name" value="Leu-rich_rpt_4"/>
</dbReference>
<dbReference type="InterPro" id="IPR001054">
    <property type="entry name" value="A/G_cyclase"/>
</dbReference>
<dbReference type="Pfam" id="PF23010">
    <property type="entry name" value="RA_3"/>
    <property type="match status" value="1"/>
</dbReference>
<dbReference type="CDD" id="cd00143">
    <property type="entry name" value="PP2Cc"/>
    <property type="match status" value="1"/>
</dbReference>
<dbReference type="PROSITE" id="PS50200">
    <property type="entry name" value="RA"/>
    <property type="match status" value="1"/>
</dbReference>
<keyword evidence="9" id="KW-0115">cAMP biosynthesis</keyword>
<dbReference type="Pfam" id="PF21187">
    <property type="entry name" value="CYAA_C"/>
    <property type="match status" value="1"/>
</dbReference>
<evidence type="ECO:0000256" key="6">
    <source>
        <dbReference type="ARBA" id="ARBA00022723"/>
    </source>
</evidence>
<dbReference type="EC" id="4.6.1.1" evidence="3"/>
<feature type="domain" description="Guanylate cyclase" evidence="14">
    <location>
        <begin position="1069"/>
        <end position="1206"/>
    </location>
</feature>
<keyword evidence="7" id="KW-0677">Repeat</keyword>
<dbReference type="SMART" id="SM00332">
    <property type="entry name" value="PP2Cc"/>
    <property type="match status" value="1"/>
</dbReference>
<dbReference type="InterPro" id="IPR048580">
    <property type="entry name" value="CYAA_C"/>
</dbReference>
<evidence type="ECO:0000256" key="8">
    <source>
        <dbReference type="ARBA" id="ARBA00022842"/>
    </source>
</evidence>
<dbReference type="PROSITE" id="PS51746">
    <property type="entry name" value="PPM_2"/>
    <property type="match status" value="1"/>
</dbReference>
<evidence type="ECO:0000259" key="14">
    <source>
        <dbReference type="PROSITE" id="PS50125"/>
    </source>
</evidence>
<dbReference type="InterPro" id="IPR029787">
    <property type="entry name" value="Nucleotide_cyclase"/>
</dbReference>